<dbReference type="Pfam" id="PF00147">
    <property type="entry name" value="Fibrinogen_C"/>
    <property type="match status" value="1"/>
</dbReference>
<dbReference type="PANTHER" id="PTHR19143">
    <property type="entry name" value="FIBRINOGEN/TENASCIN/ANGIOPOEITIN"/>
    <property type="match status" value="1"/>
</dbReference>
<dbReference type="InterPro" id="IPR002181">
    <property type="entry name" value="Fibrinogen_a/b/g_C_dom"/>
</dbReference>
<accession>A0A1Q3FMN6</accession>
<dbReference type="EMBL" id="GFDL01006261">
    <property type="protein sequence ID" value="JAV28784.1"/>
    <property type="molecule type" value="Transcribed_RNA"/>
</dbReference>
<evidence type="ECO:0000256" key="1">
    <source>
        <dbReference type="SAM" id="SignalP"/>
    </source>
</evidence>
<evidence type="ECO:0000313" key="3">
    <source>
        <dbReference type="EMBL" id="JAV28784.1"/>
    </source>
</evidence>
<dbReference type="PANTHER" id="PTHR19143:SF327">
    <property type="entry name" value="FI21813P1-RELATED"/>
    <property type="match status" value="1"/>
</dbReference>
<evidence type="ECO:0000259" key="2">
    <source>
        <dbReference type="PROSITE" id="PS51406"/>
    </source>
</evidence>
<feature type="domain" description="Fibrinogen C-terminal" evidence="2">
    <location>
        <begin position="27"/>
        <end position="199"/>
    </location>
</feature>
<proteinExistence type="predicted"/>
<dbReference type="PROSITE" id="PS51406">
    <property type="entry name" value="FIBRINOGEN_C_2"/>
    <property type="match status" value="1"/>
</dbReference>
<dbReference type="InterPro" id="IPR050373">
    <property type="entry name" value="Fibrinogen_C-term_domain"/>
</dbReference>
<dbReference type="SMART" id="SM00186">
    <property type="entry name" value="FBG"/>
    <property type="match status" value="1"/>
</dbReference>
<dbReference type="GO" id="GO:0005615">
    <property type="term" value="C:extracellular space"/>
    <property type="evidence" value="ECO:0007669"/>
    <property type="project" value="TreeGrafter"/>
</dbReference>
<keyword evidence="1" id="KW-0732">Signal</keyword>
<dbReference type="AlphaFoldDB" id="A0A1Q3FMN6"/>
<protein>
    <submittedName>
        <fullName evidence="3">Putative ficolin-1</fullName>
    </submittedName>
</protein>
<feature type="chain" id="PRO_5012614267" evidence="1">
    <location>
        <begin position="21"/>
        <end position="233"/>
    </location>
</feature>
<feature type="signal peptide" evidence="1">
    <location>
        <begin position="1"/>
        <end position="20"/>
    </location>
</feature>
<dbReference type="Gene3D" id="3.90.215.10">
    <property type="entry name" value="Gamma Fibrinogen, chain A, domain 1"/>
    <property type="match status" value="1"/>
</dbReference>
<name>A0A1Q3FMN6_CULTA</name>
<dbReference type="InterPro" id="IPR014716">
    <property type="entry name" value="Fibrinogen_a/b/g_C_1"/>
</dbReference>
<reference evidence="3" key="1">
    <citation type="submission" date="2017-01" db="EMBL/GenBank/DDBJ databases">
        <title>A deep insight into the sialotranscriptome of adult male and female Cluex tarsalis mosquitoes.</title>
        <authorList>
            <person name="Ribeiro J.M."/>
            <person name="Moreira F."/>
            <person name="Bernard K.A."/>
            <person name="Calvo E."/>
        </authorList>
    </citation>
    <scope>NUCLEOTIDE SEQUENCE</scope>
    <source>
        <strain evidence="3">Kern County</strain>
        <tissue evidence="3">Salivary glands</tissue>
    </source>
</reference>
<organism evidence="3">
    <name type="scientific">Culex tarsalis</name>
    <name type="common">Encephalitis mosquito</name>
    <dbReference type="NCBI Taxonomy" id="7177"/>
    <lineage>
        <taxon>Eukaryota</taxon>
        <taxon>Metazoa</taxon>
        <taxon>Ecdysozoa</taxon>
        <taxon>Arthropoda</taxon>
        <taxon>Hexapoda</taxon>
        <taxon>Insecta</taxon>
        <taxon>Pterygota</taxon>
        <taxon>Neoptera</taxon>
        <taxon>Endopterygota</taxon>
        <taxon>Diptera</taxon>
        <taxon>Nematocera</taxon>
        <taxon>Culicoidea</taxon>
        <taxon>Culicidae</taxon>
        <taxon>Culicinae</taxon>
        <taxon>Culicini</taxon>
        <taxon>Culex</taxon>
        <taxon>Culex</taxon>
    </lineage>
</organism>
<dbReference type="SUPFAM" id="SSF56496">
    <property type="entry name" value="Fibrinogen C-terminal domain-like"/>
    <property type="match status" value="1"/>
</dbReference>
<dbReference type="InterPro" id="IPR036056">
    <property type="entry name" value="Fibrinogen-like_C"/>
</dbReference>
<sequence>MHTFGSLALLVLLLIEIASAKQLIDSRIGEVTVSSCRETSVSGVVTIQLNDTVSFQALCVQRHRQFGDGWMVIQQRLGFSLFYKNWAAYRKGFGSFSSEFWLGLENVFQVTARKPHEMVVEYQPGSGPRLYSKYPSFAIGSEAEKYALKDLGSYSGTARDCITASKGANFSTFDEDNNTNGDSNCAVLSKGAWWYTSDCSFDPNGFNSMAPGMKAKCLDIELKYIRFMIREIS</sequence>